<evidence type="ECO:0000256" key="5">
    <source>
        <dbReference type="PROSITE-ProRule" id="PRU00278"/>
    </source>
</evidence>
<dbReference type="Gene3D" id="3.10.50.40">
    <property type="match status" value="1"/>
</dbReference>
<dbReference type="OrthoDB" id="14196at2"/>
<dbReference type="InterPro" id="IPR051370">
    <property type="entry name" value="PPIase_Pin1"/>
</dbReference>
<feature type="chain" id="PRO_5020896975" description="peptidylprolyl isomerase" evidence="7">
    <location>
        <begin position="22"/>
        <end position="172"/>
    </location>
</feature>
<evidence type="ECO:0000313" key="10">
    <source>
        <dbReference type="Proteomes" id="UP000309215"/>
    </source>
</evidence>
<dbReference type="EC" id="5.2.1.8" evidence="2"/>
<accession>A0A4U1IWX2</accession>
<keyword evidence="7" id="KW-0732">Signal</keyword>
<proteinExistence type="predicted"/>
<keyword evidence="10" id="KW-1185">Reference proteome</keyword>
<dbReference type="AlphaFoldDB" id="A0A4U1IWX2"/>
<gene>
    <name evidence="9" type="ORF">E8A74_38805</name>
</gene>
<dbReference type="Pfam" id="PF00639">
    <property type="entry name" value="Rotamase"/>
    <property type="match status" value="1"/>
</dbReference>
<sequence length="172" mass="17886">MRLRLLPNIVLLFVATACCNAGTDSSPNAAPSESAAPPLPSAAAPSAPFASAAEAPAPAPTATRQIAGAAHILIAWKGAERAPKTVTRTKDEAKKRAGEVLAQVKDGKQTFEELVAKYTDDTVSKAANGAIGNFERNAMPPAFADATFAMEVGTISDVVETAQGYHIIKRTR</sequence>
<dbReference type="GO" id="GO:0003755">
    <property type="term" value="F:peptidyl-prolyl cis-trans isomerase activity"/>
    <property type="evidence" value="ECO:0007669"/>
    <property type="project" value="UniProtKB-KW"/>
</dbReference>
<comment type="catalytic activity">
    <reaction evidence="1">
        <text>[protein]-peptidylproline (omega=180) = [protein]-peptidylproline (omega=0)</text>
        <dbReference type="Rhea" id="RHEA:16237"/>
        <dbReference type="Rhea" id="RHEA-COMP:10747"/>
        <dbReference type="Rhea" id="RHEA-COMP:10748"/>
        <dbReference type="ChEBI" id="CHEBI:83833"/>
        <dbReference type="ChEBI" id="CHEBI:83834"/>
        <dbReference type="EC" id="5.2.1.8"/>
    </reaction>
</comment>
<dbReference type="GO" id="GO:0005829">
    <property type="term" value="C:cytosol"/>
    <property type="evidence" value="ECO:0007669"/>
    <property type="project" value="TreeGrafter"/>
</dbReference>
<evidence type="ECO:0000259" key="8">
    <source>
        <dbReference type="PROSITE" id="PS50198"/>
    </source>
</evidence>
<dbReference type="PROSITE" id="PS50198">
    <property type="entry name" value="PPIC_PPIASE_2"/>
    <property type="match status" value="1"/>
</dbReference>
<dbReference type="PANTHER" id="PTHR10657">
    <property type="entry name" value="PEPTIDYL-PROLYL CIS-TRANS ISOMERASE"/>
    <property type="match status" value="1"/>
</dbReference>
<evidence type="ECO:0000313" key="9">
    <source>
        <dbReference type="EMBL" id="TKC99093.1"/>
    </source>
</evidence>
<dbReference type="PANTHER" id="PTHR10657:SF4">
    <property type="entry name" value="PEPTIDYL-PROLYL CIS-TRANS ISOMERASE-RELATED"/>
    <property type="match status" value="1"/>
</dbReference>
<dbReference type="EMBL" id="SSMQ01000060">
    <property type="protein sequence ID" value="TKC99093.1"/>
    <property type="molecule type" value="Genomic_DNA"/>
</dbReference>
<feature type="signal peptide" evidence="7">
    <location>
        <begin position="1"/>
        <end position="21"/>
    </location>
</feature>
<feature type="compositionally biased region" description="Low complexity" evidence="6">
    <location>
        <begin position="25"/>
        <end position="56"/>
    </location>
</feature>
<reference evidence="9 10" key="1">
    <citation type="submission" date="2019-04" db="EMBL/GenBank/DDBJ databases">
        <authorList>
            <person name="Li Y."/>
            <person name="Wang J."/>
        </authorList>
    </citation>
    <scope>NUCLEOTIDE SEQUENCE [LARGE SCALE GENOMIC DNA]</scope>
    <source>
        <strain evidence="9 10">DSM 14668</strain>
    </source>
</reference>
<dbReference type="PROSITE" id="PS51257">
    <property type="entry name" value="PROKAR_LIPOPROTEIN"/>
    <property type="match status" value="1"/>
</dbReference>
<organism evidence="9 10">
    <name type="scientific">Polyangium fumosum</name>
    <dbReference type="NCBI Taxonomy" id="889272"/>
    <lineage>
        <taxon>Bacteria</taxon>
        <taxon>Pseudomonadati</taxon>
        <taxon>Myxococcota</taxon>
        <taxon>Polyangia</taxon>
        <taxon>Polyangiales</taxon>
        <taxon>Polyangiaceae</taxon>
        <taxon>Polyangium</taxon>
    </lineage>
</organism>
<keyword evidence="4 5" id="KW-0413">Isomerase</keyword>
<evidence type="ECO:0000256" key="4">
    <source>
        <dbReference type="ARBA" id="ARBA00023235"/>
    </source>
</evidence>
<dbReference type="InterPro" id="IPR000297">
    <property type="entry name" value="PPIase_PpiC"/>
</dbReference>
<dbReference type="InterPro" id="IPR046357">
    <property type="entry name" value="PPIase_dom_sf"/>
</dbReference>
<name>A0A4U1IWX2_9BACT</name>
<dbReference type="SUPFAM" id="SSF54534">
    <property type="entry name" value="FKBP-like"/>
    <property type="match status" value="1"/>
</dbReference>
<keyword evidence="3 5" id="KW-0697">Rotamase</keyword>
<evidence type="ECO:0000256" key="1">
    <source>
        <dbReference type="ARBA" id="ARBA00000971"/>
    </source>
</evidence>
<dbReference type="RefSeq" id="WP_136934155.1">
    <property type="nucleotide sequence ID" value="NZ_SSMQ01000060.1"/>
</dbReference>
<feature type="region of interest" description="Disordered" evidence="6">
    <location>
        <begin position="24"/>
        <end position="56"/>
    </location>
</feature>
<comment type="caution">
    <text evidence="9">The sequence shown here is derived from an EMBL/GenBank/DDBJ whole genome shotgun (WGS) entry which is preliminary data.</text>
</comment>
<protein>
    <recommendedName>
        <fullName evidence="2">peptidylprolyl isomerase</fullName>
        <ecNumber evidence="2">5.2.1.8</ecNumber>
    </recommendedName>
</protein>
<evidence type="ECO:0000256" key="3">
    <source>
        <dbReference type="ARBA" id="ARBA00023110"/>
    </source>
</evidence>
<feature type="domain" description="PpiC" evidence="8">
    <location>
        <begin position="69"/>
        <end position="172"/>
    </location>
</feature>
<evidence type="ECO:0000256" key="2">
    <source>
        <dbReference type="ARBA" id="ARBA00013194"/>
    </source>
</evidence>
<evidence type="ECO:0000256" key="6">
    <source>
        <dbReference type="SAM" id="MobiDB-lite"/>
    </source>
</evidence>
<dbReference type="Proteomes" id="UP000309215">
    <property type="component" value="Unassembled WGS sequence"/>
</dbReference>
<evidence type="ECO:0000256" key="7">
    <source>
        <dbReference type="SAM" id="SignalP"/>
    </source>
</evidence>